<evidence type="ECO:0000259" key="5">
    <source>
        <dbReference type="Pfam" id="PF04542"/>
    </source>
</evidence>
<dbReference type="SUPFAM" id="SSF88946">
    <property type="entry name" value="Sigma2 domain of RNA polymerase sigma factors"/>
    <property type="match status" value="1"/>
</dbReference>
<dbReference type="Gene3D" id="2.160.20.10">
    <property type="entry name" value="Single-stranded right-handed beta-helix, Pectin lyase-like"/>
    <property type="match status" value="1"/>
</dbReference>
<dbReference type="InterPro" id="IPR013325">
    <property type="entry name" value="RNA_pol_sigma_r2"/>
</dbReference>
<dbReference type="RefSeq" id="WP_120732889.1">
    <property type="nucleotide sequence ID" value="NZ_RBAK01000020.1"/>
</dbReference>
<feature type="region of interest" description="Disordered" evidence="4">
    <location>
        <begin position="502"/>
        <end position="535"/>
    </location>
</feature>
<name>A0A3A9YTW5_9ACTN</name>
<keyword evidence="3" id="KW-0732">Signal</keyword>
<feature type="compositionally biased region" description="Basic and acidic residues" evidence="4">
    <location>
        <begin position="785"/>
        <end position="803"/>
    </location>
</feature>
<dbReference type="NCBIfam" id="TIGR02937">
    <property type="entry name" value="sigma70-ECF"/>
    <property type="match status" value="1"/>
</dbReference>
<evidence type="ECO:0000256" key="1">
    <source>
        <dbReference type="ARBA" id="ARBA00004613"/>
    </source>
</evidence>
<dbReference type="Pfam" id="PF04542">
    <property type="entry name" value="Sigma70_r2"/>
    <property type="match status" value="1"/>
</dbReference>
<dbReference type="GO" id="GO:0006352">
    <property type="term" value="P:DNA-templated transcription initiation"/>
    <property type="evidence" value="ECO:0007669"/>
    <property type="project" value="InterPro"/>
</dbReference>
<proteinExistence type="predicted"/>
<dbReference type="NCBIfam" id="TIGR03804">
    <property type="entry name" value="para_beta_helix"/>
    <property type="match status" value="1"/>
</dbReference>
<dbReference type="GO" id="GO:0016837">
    <property type="term" value="F:carbon-oxygen lyase activity, acting on polysaccharides"/>
    <property type="evidence" value="ECO:0007669"/>
    <property type="project" value="TreeGrafter"/>
</dbReference>
<dbReference type="GO" id="GO:0003700">
    <property type="term" value="F:DNA-binding transcription factor activity"/>
    <property type="evidence" value="ECO:0007669"/>
    <property type="project" value="InterPro"/>
</dbReference>
<dbReference type="PANTHER" id="PTHR40088">
    <property type="entry name" value="PECTATE LYASE (EUROFUNG)"/>
    <property type="match status" value="1"/>
</dbReference>
<feature type="region of interest" description="Disordered" evidence="4">
    <location>
        <begin position="328"/>
        <end position="382"/>
    </location>
</feature>
<evidence type="ECO:0000256" key="3">
    <source>
        <dbReference type="ARBA" id="ARBA00022729"/>
    </source>
</evidence>
<dbReference type="Gene3D" id="1.10.1740.10">
    <property type="match status" value="1"/>
</dbReference>
<feature type="domain" description="RNA polymerase sigma-70 region 2" evidence="5">
    <location>
        <begin position="41"/>
        <end position="103"/>
    </location>
</feature>
<dbReference type="PANTHER" id="PTHR40088:SF2">
    <property type="entry name" value="SECRETED SUGAR HYDROLASE"/>
    <property type="match status" value="1"/>
</dbReference>
<dbReference type="SUPFAM" id="SSF51126">
    <property type="entry name" value="Pectin lyase-like"/>
    <property type="match status" value="1"/>
</dbReference>
<keyword evidence="7" id="KW-1185">Reference proteome</keyword>
<dbReference type="EMBL" id="RBAK01000020">
    <property type="protein sequence ID" value="RKN38686.1"/>
    <property type="molecule type" value="Genomic_DNA"/>
</dbReference>
<gene>
    <name evidence="6" type="ORF">D7223_30675</name>
</gene>
<dbReference type="NCBIfam" id="NF041518">
    <property type="entry name" value="choice_anch_Q"/>
    <property type="match status" value="1"/>
</dbReference>
<keyword evidence="2" id="KW-0964">Secreted</keyword>
<organism evidence="6 7">
    <name type="scientific">Micromonospora endolithica</name>
    <dbReference type="NCBI Taxonomy" id="230091"/>
    <lineage>
        <taxon>Bacteria</taxon>
        <taxon>Bacillati</taxon>
        <taxon>Actinomycetota</taxon>
        <taxon>Actinomycetes</taxon>
        <taxon>Micromonosporales</taxon>
        <taxon>Micromonosporaceae</taxon>
        <taxon>Micromonospora</taxon>
    </lineage>
</organism>
<feature type="compositionally biased region" description="Basic and acidic residues" evidence="4">
    <location>
        <begin position="525"/>
        <end position="534"/>
    </location>
</feature>
<dbReference type="InterPro" id="IPR007627">
    <property type="entry name" value="RNA_pol_sigma70_r2"/>
</dbReference>
<comment type="subcellular location">
    <subcellularLocation>
        <location evidence="1">Secreted</location>
    </subcellularLocation>
</comment>
<comment type="caution">
    <text evidence="6">The sequence shown here is derived from an EMBL/GenBank/DDBJ whole genome shotgun (WGS) entry which is preliminary data.</text>
</comment>
<reference evidence="6 7" key="1">
    <citation type="journal article" date="2004" name="Syst. Appl. Microbiol.">
        <title>Cryptoendolithic actinomycetes from antarctic sandstone rock samples: Micromonospora endolithica sp. nov. and two isolates related to Micromonospora coerulea Jensen 1932.</title>
        <authorList>
            <person name="Hirsch P."/>
            <person name="Mevs U."/>
            <person name="Kroppenstedt R.M."/>
            <person name="Schumann P."/>
            <person name="Stackebrandt E."/>
        </authorList>
    </citation>
    <scope>NUCLEOTIDE SEQUENCE [LARGE SCALE GENOMIC DNA]</scope>
    <source>
        <strain evidence="6 7">JCM 12677</strain>
    </source>
</reference>
<accession>A0A3A9YTW5</accession>
<dbReference type="InterPro" id="IPR014284">
    <property type="entry name" value="RNA_pol_sigma-70_dom"/>
</dbReference>
<protein>
    <submittedName>
        <fullName evidence="6">Sigma-70 family RNA polymerase sigma factor</fullName>
    </submittedName>
</protein>
<dbReference type="OrthoDB" id="8611574at2"/>
<dbReference type="InterPro" id="IPR011050">
    <property type="entry name" value="Pectin_lyase_fold/virulence"/>
</dbReference>
<dbReference type="InterPro" id="IPR012334">
    <property type="entry name" value="Pectin_lyas_fold"/>
</dbReference>
<dbReference type="InterPro" id="IPR022441">
    <property type="entry name" value="Para_beta_helix_rpt-2"/>
</dbReference>
<dbReference type="GO" id="GO:0005576">
    <property type="term" value="C:extracellular region"/>
    <property type="evidence" value="ECO:0007669"/>
    <property type="project" value="UniProtKB-SubCell"/>
</dbReference>
<evidence type="ECO:0000313" key="6">
    <source>
        <dbReference type="EMBL" id="RKN38686.1"/>
    </source>
</evidence>
<evidence type="ECO:0000256" key="2">
    <source>
        <dbReference type="ARBA" id="ARBA00022525"/>
    </source>
</evidence>
<dbReference type="InterPro" id="IPR052052">
    <property type="entry name" value="Polysaccharide_Lyase_9"/>
</dbReference>
<feature type="compositionally biased region" description="Basic and acidic residues" evidence="4">
    <location>
        <begin position="502"/>
        <end position="514"/>
    </location>
</feature>
<evidence type="ECO:0000313" key="7">
    <source>
        <dbReference type="Proteomes" id="UP000281726"/>
    </source>
</evidence>
<feature type="region of interest" description="Disordered" evidence="4">
    <location>
        <begin position="752"/>
        <end position="803"/>
    </location>
</feature>
<dbReference type="InterPro" id="IPR059226">
    <property type="entry name" value="Choice_anch_Q_dom"/>
</dbReference>
<feature type="compositionally biased region" description="Low complexity" evidence="4">
    <location>
        <begin position="333"/>
        <end position="351"/>
    </location>
</feature>
<evidence type="ECO:0000256" key="4">
    <source>
        <dbReference type="SAM" id="MobiDB-lite"/>
    </source>
</evidence>
<sequence length="803" mass="84870">MTAAVGRHQAGRTPAADVGDEVVTLVRAAQGGDSAALDQLLRTSLPLVYQVAARGLSAADADDVVQETMLRAVSGLRQVDRPERFRSWLLSIALRQARRRLARVGEDQRRFPAGDPDELAAGTDVADLGLDRVELSRQRREIHAAARWLDRDDRELLNLWWLTQAGDLRPVEVGPTLGISEAHARVRLHRLRGRLDSARRIERAVDAAGRGVGCRDVVTVLRNWPGVRSPLWRKRLVRHVDGCPACAQVATGLLPPETLLATVPLLVVPPLFLPQAGVAPAATGLVAAAVEGVRQLVQALLAKPAAAAMAAVAVGGGAAAFVVHEAEDEPRPRTALVAPTPATAPASSAAPAPAPPGPSRPAARASRGGVGAGIGGPTWSAEQTAPLQGGRYLYVAPSGDDGNSGLAQDQPFRTLQRAADQTRPGDTVLIADGRYSAPGRANVLGVTRSGEPDRWITFAAAPNARPVIEGGDGNWQIVHVRAAYIRVVGLSAVGNRARLTAEQRDRAQRGDLKDPTINGNCFATDEQKSADPPRRPHHVHFWGNTATDCALAGFVALAADHVTMEYNVAARNSWYSGYAGSCFSMHSSWNSDDDTGFKMIMRGNVAHDCRQVVPSVVTGADRPTNGNGFSIQGNRNEDLRGAPLFQDPYRGRILVADNVAYGNGGHGILVHDSDNVAVVNNTLYRNAETPHISGEVVVRGAERVAVANNIAVARAGKVAAGVTSAPTSRLANNLLVGAQELPDGIARGTLAGQPSFVDPDTGDFRLNADSPAVDSGAPTSGSTTDADRLPRDGRPDLGAYERR</sequence>
<dbReference type="Proteomes" id="UP000281726">
    <property type="component" value="Unassembled WGS sequence"/>
</dbReference>
<dbReference type="AlphaFoldDB" id="A0A3A9YTW5"/>